<keyword evidence="3" id="KW-1185">Reference proteome</keyword>
<feature type="region of interest" description="Disordered" evidence="1">
    <location>
        <begin position="345"/>
        <end position="367"/>
    </location>
</feature>
<protein>
    <submittedName>
        <fullName evidence="2">Uncharacterized protein</fullName>
    </submittedName>
</protein>
<sequence>MAKRDLKTTSQNLFLVDESELPVEILDRIAGGIVGVSKPKEESKEANIGAATDAAPEFQHTGTTQASASAGVVNGTATASAGASAGHTQQGTLGDVIVTNKYTISAAANATASPTGVGAGATVGAGVSTTFDLGKNVEIETATTISGKVGVAVGVENGSLKGTVGAKAGVESSVEQRYTSDTFGDGAKVKQTAYAKAEISAEAGAEGTLGAGGAKMKTVTTAGAAYRAGVTAEVGNDTATSKVSAGVISPGAFSQGVTGGATYDGGKLKLEIGGEIAIGIAGASLKLDLGLQLFDNTHTVGSDKEIKDVETAIKTIAASAGGMLTDTLQRDLAQDAAEAKQVAQRATLGRSDAQRSADQYNQQVEKRADEMEDKLKEVLELKAKVAAQPASQKNADQLKNLAVEEKEVRNKIGQWQKEMESPEEVKKRSQIQNNLIIQEKKSRPASGCCTRH</sequence>
<dbReference type="AlphaFoldDB" id="A0A0F3INP1"/>
<accession>A0A0F3INP1</accession>
<name>A0A0F3INP1_9PROT</name>
<proteinExistence type="predicted"/>
<evidence type="ECO:0000256" key="1">
    <source>
        <dbReference type="SAM" id="MobiDB-lite"/>
    </source>
</evidence>
<feature type="compositionally biased region" description="Polar residues" evidence="1">
    <location>
        <begin position="354"/>
        <end position="363"/>
    </location>
</feature>
<reference evidence="2 3" key="1">
    <citation type="submission" date="2015-03" db="EMBL/GenBank/DDBJ databases">
        <title>Draft genome sequence of Elstera litoralis.</title>
        <authorList>
            <person name="Rahalkar M.C."/>
            <person name="Dhakephalkar P.K."/>
            <person name="Pore S.D."/>
            <person name="Arora P."/>
            <person name="Kapse N.G."/>
            <person name="Pandit P.S."/>
        </authorList>
    </citation>
    <scope>NUCLEOTIDE SEQUENCE [LARGE SCALE GENOMIC DNA]</scope>
    <source>
        <strain evidence="2 3">Dia-1</strain>
    </source>
</reference>
<evidence type="ECO:0000313" key="3">
    <source>
        <dbReference type="Proteomes" id="UP000033774"/>
    </source>
</evidence>
<dbReference type="RefSeq" id="WP_045777119.1">
    <property type="nucleotide sequence ID" value="NZ_LAJY01000612.1"/>
</dbReference>
<evidence type="ECO:0000313" key="2">
    <source>
        <dbReference type="EMBL" id="KJV08376.1"/>
    </source>
</evidence>
<organism evidence="2 3">
    <name type="scientific">Elstera litoralis</name>
    <dbReference type="NCBI Taxonomy" id="552518"/>
    <lineage>
        <taxon>Bacteria</taxon>
        <taxon>Pseudomonadati</taxon>
        <taxon>Pseudomonadota</taxon>
        <taxon>Alphaproteobacteria</taxon>
        <taxon>Rhodospirillales</taxon>
        <taxon>Rhodospirillaceae</taxon>
        <taxon>Elstera</taxon>
    </lineage>
</organism>
<comment type="caution">
    <text evidence="2">The sequence shown here is derived from an EMBL/GenBank/DDBJ whole genome shotgun (WGS) entry which is preliminary data.</text>
</comment>
<dbReference type="EMBL" id="LAJY01000612">
    <property type="protein sequence ID" value="KJV08376.1"/>
    <property type="molecule type" value="Genomic_DNA"/>
</dbReference>
<dbReference type="Proteomes" id="UP000033774">
    <property type="component" value="Unassembled WGS sequence"/>
</dbReference>
<gene>
    <name evidence="2" type="ORF">VZ95_18200</name>
</gene>